<dbReference type="AlphaFoldDB" id="A0A348B374"/>
<reference evidence="2" key="1">
    <citation type="submission" date="2018-04" db="EMBL/GenBank/DDBJ databases">
        <title>Complete genome sequence of Sulfodiicoccus acidiphilus strain HS-1.</title>
        <authorList>
            <person name="Sakai H.D."/>
            <person name="Kurosawa N."/>
        </authorList>
    </citation>
    <scope>NUCLEOTIDE SEQUENCE [LARGE SCALE GENOMIC DNA]</scope>
    <source>
        <strain evidence="2">HS-1</strain>
    </source>
</reference>
<protein>
    <submittedName>
        <fullName evidence="1">Uncharacterized protein</fullName>
    </submittedName>
</protein>
<evidence type="ECO:0000313" key="2">
    <source>
        <dbReference type="Proteomes" id="UP000276741"/>
    </source>
</evidence>
<gene>
    <name evidence="1" type="ORF">HS1genome_1015</name>
</gene>
<proteinExistence type="predicted"/>
<sequence length="73" mass="7924">MKGKNMSGKKVELLVVEDYSGNSSQLEAELLRLIVEAGGAEVSVVKLHVPIWIQEKNDVVGVHVVERPTVAEA</sequence>
<dbReference type="Proteomes" id="UP000276741">
    <property type="component" value="Chromosome"/>
</dbReference>
<evidence type="ECO:0000313" key="1">
    <source>
        <dbReference type="EMBL" id="BBD72626.1"/>
    </source>
</evidence>
<organism evidence="1 2">
    <name type="scientific">Sulfodiicoccus acidiphilus</name>
    <dbReference type="NCBI Taxonomy" id="1670455"/>
    <lineage>
        <taxon>Archaea</taxon>
        <taxon>Thermoproteota</taxon>
        <taxon>Thermoprotei</taxon>
        <taxon>Sulfolobales</taxon>
        <taxon>Sulfolobaceae</taxon>
        <taxon>Sulfodiicoccus</taxon>
    </lineage>
</organism>
<dbReference type="EMBL" id="AP018553">
    <property type="protein sequence ID" value="BBD72626.1"/>
    <property type="molecule type" value="Genomic_DNA"/>
</dbReference>
<dbReference type="KEGG" id="sacd:HS1genome_1015"/>
<keyword evidence="2" id="KW-1185">Reference proteome</keyword>
<name>A0A348B374_9CREN</name>
<accession>A0A348B374</accession>